<dbReference type="Gene3D" id="3.40.960.10">
    <property type="entry name" value="VSR Endonuclease"/>
    <property type="match status" value="1"/>
</dbReference>
<protein>
    <recommendedName>
        <fullName evidence="1">Restriction endonuclease type II-like domain-containing protein</fullName>
    </recommendedName>
</protein>
<organism evidence="2 3">
    <name type="scientific">Pseudonocardia hydrocarbonoxydans</name>
    <dbReference type="NCBI Taxonomy" id="76726"/>
    <lineage>
        <taxon>Bacteria</taxon>
        <taxon>Bacillati</taxon>
        <taxon>Actinomycetota</taxon>
        <taxon>Actinomycetes</taxon>
        <taxon>Pseudonocardiales</taxon>
        <taxon>Pseudonocardiaceae</taxon>
        <taxon>Pseudonocardia</taxon>
    </lineage>
</organism>
<proteinExistence type="predicted"/>
<dbReference type="SUPFAM" id="SSF52980">
    <property type="entry name" value="Restriction endonuclease-like"/>
    <property type="match status" value="1"/>
</dbReference>
<dbReference type="InterPro" id="IPR011335">
    <property type="entry name" value="Restrct_endonuc-II-like"/>
</dbReference>
<gene>
    <name evidence="2" type="ORF">PHY01_33250</name>
</gene>
<evidence type="ECO:0000259" key="1">
    <source>
        <dbReference type="Pfam" id="PF18741"/>
    </source>
</evidence>
<evidence type="ECO:0000313" key="2">
    <source>
        <dbReference type="EMBL" id="GEC21042.1"/>
    </source>
</evidence>
<keyword evidence="3" id="KW-1185">Reference proteome</keyword>
<dbReference type="RefSeq" id="WP_141279654.1">
    <property type="nucleotide sequence ID" value="NZ_BAAARZ010000007.1"/>
</dbReference>
<evidence type="ECO:0000313" key="3">
    <source>
        <dbReference type="Proteomes" id="UP000320338"/>
    </source>
</evidence>
<dbReference type="AlphaFoldDB" id="A0A4Y3WQ79"/>
<dbReference type="InterPro" id="IPR049468">
    <property type="entry name" value="Restrct_endonuc-II-like_dom"/>
</dbReference>
<reference evidence="2 3" key="1">
    <citation type="submission" date="2019-06" db="EMBL/GenBank/DDBJ databases">
        <title>Whole genome shotgun sequence of Pseudonocardia hydrocarbonoxydans NBRC 14498.</title>
        <authorList>
            <person name="Hosoyama A."/>
            <person name="Uohara A."/>
            <person name="Ohji S."/>
            <person name="Ichikawa N."/>
        </authorList>
    </citation>
    <scope>NUCLEOTIDE SEQUENCE [LARGE SCALE GENOMIC DNA]</scope>
    <source>
        <strain evidence="2 3">NBRC 14498</strain>
    </source>
</reference>
<dbReference type="Proteomes" id="UP000320338">
    <property type="component" value="Unassembled WGS sequence"/>
</dbReference>
<feature type="domain" description="Restriction endonuclease type II-like" evidence="1">
    <location>
        <begin position="209"/>
        <end position="284"/>
    </location>
</feature>
<name>A0A4Y3WQ79_9PSEU</name>
<dbReference type="EMBL" id="BJNG01000026">
    <property type="protein sequence ID" value="GEC21042.1"/>
    <property type="molecule type" value="Genomic_DNA"/>
</dbReference>
<comment type="caution">
    <text evidence="2">The sequence shown here is derived from an EMBL/GenBank/DDBJ whole genome shotgun (WGS) entry which is preliminary data.</text>
</comment>
<accession>A0A4Y3WQ79</accession>
<dbReference type="OrthoDB" id="5243722at2"/>
<sequence length="289" mass="31821">MFFDGLVERQGGVVGLAQAVEHGMAARSVQRHARDGSWRRLRPAVYLVGGHRLDDRGEVRAASLWAGERSTIAGPAAAFWHGMLPRAPDVVDLTVPAAAKPRPQPGIRIRRRDLHPTDRVGIEGVWLTGTALTVLETAVALPDGSSFLDRSLQKWVRFPGLYRAYCRNVGRAGWSRAGELITAAADRAESAAERLLVGILRDAGITGWQLGHPVGPYRIDLAFPTARVAVEVDGWAWHVDPERFRGDRRKGNVLTRAGWDVLRFTWHDLDARPGEVLAEIRAMIEQSGT</sequence>
<dbReference type="Pfam" id="PF18741">
    <property type="entry name" value="MTES_1575"/>
    <property type="match status" value="1"/>
</dbReference>